<proteinExistence type="inferred from homology"/>
<dbReference type="GO" id="GO:0008422">
    <property type="term" value="F:beta-glucosidase activity"/>
    <property type="evidence" value="ECO:0007669"/>
    <property type="project" value="UniProtKB-ARBA"/>
</dbReference>
<evidence type="ECO:0000259" key="4">
    <source>
        <dbReference type="SMART" id="SM01217"/>
    </source>
</evidence>
<evidence type="ECO:0000256" key="3">
    <source>
        <dbReference type="SAM" id="MobiDB-lite"/>
    </source>
</evidence>
<dbReference type="PANTHER" id="PTHR42715:SF10">
    <property type="entry name" value="BETA-GLUCOSIDASE"/>
    <property type="match status" value="1"/>
</dbReference>
<dbReference type="PANTHER" id="PTHR42715">
    <property type="entry name" value="BETA-GLUCOSIDASE"/>
    <property type="match status" value="1"/>
</dbReference>
<dbReference type="FunFam" id="2.60.40.10:FF:000495">
    <property type="entry name" value="Periplasmic beta-glucosidase"/>
    <property type="match status" value="1"/>
</dbReference>
<name>A0A8J7MHK1_9BACT</name>
<evidence type="ECO:0000313" key="5">
    <source>
        <dbReference type="EMBL" id="MBK1792064.1"/>
    </source>
</evidence>
<dbReference type="Gene3D" id="3.20.20.300">
    <property type="entry name" value="Glycoside hydrolase, family 3, N-terminal domain"/>
    <property type="match status" value="1"/>
</dbReference>
<dbReference type="InterPro" id="IPR017853">
    <property type="entry name" value="GH"/>
</dbReference>
<dbReference type="InterPro" id="IPR026891">
    <property type="entry name" value="Fn3-like"/>
</dbReference>
<dbReference type="Gene3D" id="3.40.50.1700">
    <property type="entry name" value="Glycoside hydrolase family 3 C-terminal domain"/>
    <property type="match status" value="1"/>
</dbReference>
<protein>
    <submittedName>
        <fullName evidence="5">Glycoside hydrolase family 3 C-terminal domain-containing protein</fullName>
    </submittedName>
</protein>
<dbReference type="AlphaFoldDB" id="A0A8J7MHK1"/>
<evidence type="ECO:0000313" key="6">
    <source>
        <dbReference type="Proteomes" id="UP000624703"/>
    </source>
</evidence>
<evidence type="ECO:0000256" key="1">
    <source>
        <dbReference type="ARBA" id="ARBA00005336"/>
    </source>
</evidence>
<gene>
    <name evidence="5" type="ORF">JIN82_12960</name>
</gene>
<dbReference type="InterPro" id="IPR036881">
    <property type="entry name" value="Glyco_hydro_3_C_sf"/>
</dbReference>
<sequence length="800" mass="87664">MRKIYLSYLLLSSSLGASEWQAKDIYHDGWIDFNKNGQRDVYEDSKASEEARIADLLSQMTVEEKTCQLATLYGFRRVLKDPLPTNKWSEQVWKDGIANIDEHCNGVRGFVDGINSKPAENALSLNLTQQFFVENTRLGIPVDFSNEGIRGLCANNATNFPANIAMGSTWNPDLMYEMAKVIGSEAKALGYTNIYAPILDIARDPRWGRVVECYGEDPYHVGSMGLQVVKGIQDQGPAATMKHFAVYSVPKGGRDGGCRTDPHVAPREMQQMYLAPFRRAVVEGGALGAMSSYNDYDGIPVTMSKYFLRDILRDDWGFQGYIVSDSNAVKFVSSKHKVAEDYRGAVKECVNGGMNVRTNFSPPSKYIDPLRDLIAAGELSMDTIDSLVADVLRVKFRVGLFDQPYVSDPSLADKVVANENHQALSLRASRESIVLLKNDKSFLPLQRDGLKKLAVIGPNADHTSALTSRYGPSNVDDGVISVYKGLSNLLGSDVEVKYVEGCELASKKWPGIELVYEDPDAAEQKMIDEAVALAAESDVAVVVVGDSHKTVGESVSRTSLGLPGYQQQLVEAVYAANPKTIVVLVTGRPATINWIDRNCPAVVQAFFGGSYAGQAVAEVLFGDYNPGGKLSVTFPRHVGQVPYNFPKKPGSQAEQGKGDDPNGSGKSRVIGALYDFGYGLSYTDFALSDLKLSAANIAAGDEITVTGTVENTGKRAGDEVVQLYLKDNISSVIRYEMELRGFQRIHLKPGEKRQVSFTLKADDMSFLDREMQRIVEPGDFTVYLGNSSTNLPLSTQFTVK</sequence>
<dbReference type="Proteomes" id="UP000624703">
    <property type="component" value="Unassembled WGS sequence"/>
</dbReference>
<dbReference type="Pfam" id="PF00933">
    <property type="entry name" value="Glyco_hydro_3"/>
    <property type="match status" value="1"/>
</dbReference>
<dbReference type="InterPro" id="IPR002772">
    <property type="entry name" value="Glyco_hydro_3_C"/>
</dbReference>
<dbReference type="RefSeq" id="WP_200312080.1">
    <property type="nucleotide sequence ID" value="NZ_JAENIM010000043.1"/>
</dbReference>
<keyword evidence="6" id="KW-1185">Reference proteome</keyword>
<dbReference type="GO" id="GO:0005975">
    <property type="term" value="P:carbohydrate metabolic process"/>
    <property type="evidence" value="ECO:0007669"/>
    <property type="project" value="InterPro"/>
</dbReference>
<dbReference type="Pfam" id="PF01915">
    <property type="entry name" value="Glyco_hydro_3_C"/>
    <property type="match status" value="1"/>
</dbReference>
<dbReference type="Pfam" id="PF14310">
    <property type="entry name" value="Fn3-like"/>
    <property type="match status" value="1"/>
</dbReference>
<comment type="similarity">
    <text evidence="1">Belongs to the glycosyl hydrolase 3 family.</text>
</comment>
<dbReference type="InterPro" id="IPR013783">
    <property type="entry name" value="Ig-like_fold"/>
</dbReference>
<dbReference type="SMART" id="SM01217">
    <property type="entry name" value="Fn3_like"/>
    <property type="match status" value="1"/>
</dbReference>
<dbReference type="EMBL" id="JAENIM010000043">
    <property type="protein sequence ID" value="MBK1792064.1"/>
    <property type="molecule type" value="Genomic_DNA"/>
</dbReference>
<reference evidence="5" key="1">
    <citation type="submission" date="2021-01" db="EMBL/GenBank/DDBJ databases">
        <title>Modified the classification status of verrucomicrobia.</title>
        <authorList>
            <person name="Feng X."/>
        </authorList>
    </citation>
    <scope>NUCLEOTIDE SEQUENCE</scope>
    <source>
        <strain evidence="5">_KCTC 22039</strain>
    </source>
</reference>
<organism evidence="5 6">
    <name type="scientific">Persicirhabdus sediminis</name>
    <dbReference type="NCBI Taxonomy" id="454144"/>
    <lineage>
        <taxon>Bacteria</taxon>
        <taxon>Pseudomonadati</taxon>
        <taxon>Verrucomicrobiota</taxon>
        <taxon>Verrucomicrobiia</taxon>
        <taxon>Verrucomicrobiales</taxon>
        <taxon>Verrucomicrobiaceae</taxon>
        <taxon>Persicirhabdus</taxon>
    </lineage>
</organism>
<dbReference type="PRINTS" id="PR00133">
    <property type="entry name" value="GLHYDRLASE3"/>
</dbReference>
<feature type="region of interest" description="Disordered" evidence="3">
    <location>
        <begin position="644"/>
        <end position="664"/>
    </location>
</feature>
<feature type="domain" description="Fibronectin type III-like" evidence="4">
    <location>
        <begin position="719"/>
        <end position="788"/>
    </location>
</feature>
<dbReference type="InterPro" id="IPR001764">
    <property type="entry name" value="Glyco_hydro_3_N"/>
</dbReference>
<keyword evidence="2 5" id="KW-0378">Hydrolase</keyword>
<evidence type="ECO:0000256" key="2">
    <source>
        <dbReference type="ARBA" id="ARBA00022801"/>
    </source>
</evidence>
<dbReference type="InterPro" id="IPR050288">
    <property type="entry name" value="Cellulose_deg_GH3"/>
</dbReference>
<dbReference type="InterPro" id="IPR036962">
    <property type="entry name" value="Glyco_hydro_3_N_sf"/>
</dbReference>
<dbReference type="SUPFAM" id="SSF51445">
    <property type="entry name" value="(Trans)glycosidases"/>
    <property type="match status" value="1"/>
</dbReference>
<dbReference type="Gene3D" id="2.60.40.10">
    <property type="entry name" value="Immunoglobulins"/>
    <property type="match status" value="1"/>
</dbReference>
<accession>A0A8J7MHK1</accession>
<dbReference type="SUPFAM" id="SSF52279">
    <property type="entry name" value="Beta-D-glucan exohydrolase, C-terminal domain"/>
    <property type="match status" value="1"/>
</dbReference>
<comment type="caution">
    <text evidence="5">The sequence shown here is derived from an EMBL/GenBank/DDBJ whole genome shotgun (WGS) entry which is preliminary data.</text>
</comment>